<dbReference type="EMBL" id="JABAHZ010000001">
    <property type="protein sequence ID" value="NLR77674.1"/>
    <property type="molecule type" value="Genomic_DNA"/>
</dbReference>
<dbReference type="RefSeq" id="WP_168737057.1">
    <property type="nucleotide sequence ID" value="NZ_JABAHZ010000001.1"/>
</dbReference>
<accession>A0A847SBZ1</accession>
<reference evidence="2 3" key="1">
    <citation type="submission" date="2020-04" db="EMBL/GenBank/DDBJ databases">
        <authorList>
            <person name="Yin C."/>
        </authorList>
    </citation>
    <scope>NUCLEOTIDE SEQUENCE [LARGE SCALE GENOMIC DNA]</scope>
    <source>
        <strain evidence="2 3">Ak56</strain>
    </source>
</reference>
<evidence type="ECO:0000259" key="1">
    <source>
        <dbReference type="PROSITE" id="PS51819"/>
    </source>
</evidence>
<proteinExistence type="predicted"/>
<name>A0A847SBZ1_9BACT</name>
<dbReference type="InterPro" id="IPR037523">
    <property type="entry name" value="VOC_core"/>
</dbReference>
<organism evidence="2 3">
    <name type="scientific">Chitinophaga eiseniae</name>
    <dbReference type="NCBI Taxonomy" id="634771"/>
    <lineage>
        <taxon>Bacteria</taxon>
        <taxon>Pseudomonadati</taxon>
        <taxon>Bacteroidota</taxon>
        <taxon>Chitinophagia</taxon>
        <taxon>Chitinophagales</taxon>
        <taxon>Chitinophagaceae</taxon>
        <taxon>Chitinophaga</taxon>
    </lineage>
</organism>
<dbReference type="InterPro" id="IPR004360">
    <property type="entry name" value="Glyas_Fos-R_dOase_dom"/>
</dbReference>
<feature type="domain" description="VOC" evidence="1">
    <location>
        <begin position="6"/>
        <end position="142"/>
    </location>
</feature>
<evidence type="ECO:0000313" key="2">
    <source>
        <dbReference type="EMBL" id="NLR77674.1"/>
    </source>
</evidence>
<dbReference type="AlphaFoldDB" id="A0A847SBZ1"/>
<dbReference type="Proteomes" id="UP000552864">
    <property type="component" value="Unassembled WGS sequence"/>
</dbReference>
<gene>
    <name evidence="2" type="ORF">HGH91_03490</name>
</gene>
<evidence type="ECO:0000313" key="3">
    <source>
        <dbReference type="Proteomes" id="UP000552864"/>
    </source>
</evidence>
<protein>
    <submittedName>
        <fullName evidence="2">VOC family protein</fullName>
    </submittedName>
</protein>
<dbReference type="PROSITE" id="PS51819">
    <property type="entry name" value="VOC"/>
    <property type="match status" value="1"/>
</dbReference>
<dbReference type="SUPFAM" id="SSF54593">
    <property type="entry name" value="Glyoxalase/Bleomycin resistance protein/Dihydroxybiphenyl dioxygenase"/>
    <property type="match status" value="1"/>
</dbReference>
<comment type="caution">
    <text evidence="2">The sequence shown here is derived from an EMBL/GenBank/DDBJ whole genome shotgun (WGS) entry which is preliminary data.</text>
</comment>
<keyword evidence="3" id="KW-1185">Reference proteome</keyword>
<dbReference type="Pfam" id="PF00903">
    <property type="entry name" value="Glyoxalase"/>
    <property type="match status" value="1"/>
</dbReference>
<dbReference type="Gene3D" id="3.10.180.10">
    <property type="entry name" value="2,3-Dihydroxybiphenyl 1,2-Dioxygenase, domain 1"/>
    <property type="match status" value="1"/>
</dbReference>
<dbReference type="InterPro" id="IPR029068">
    <property type="entry name" value="Glyas_Bleomycin-R_OHBP_Dase"/>
</dbReference>
<sequence length="149" mass="15974">MTTITGIHHVAIQAKDYQATIKFYEALGLKRFHSWALPEFNIEYAALLNIPGTSSYVEIFDKNANVATQGRRPIAGETPVSGALLHLAFTVSNAAQAYEDALALGAASCIPPAALHLGEPVLSIRNALVYGLDGEVIEFIEPHALTVMA</sequence>